<dbReference type="EMBL" id="SBIQ01000446">
    <property type="protein sequence ID" value="KAF7677257.1"/>
    <property type="molecule type" value="Genomic_DNA"/>
</dbReference>
<evidence type="ECO:0000256" key="1">
    <source>
        <dbReference type="SAM" id="SignalP"/>
    </source>
</evidence>
<feature type="signal peptide" evidence="1">
    <location>
        <begin position="1"/>
        <end position="19"/>
    </location>
</feature>
<dbReference type="Proteomes" id="UP001516464">
    <property type="component" value="Unassembled WGS sequence"/>
</dbReference>
<accession>A0ABQ7HVE2</accession>
<feature type="chain" id="PRO_5046457134" description="Reverse transcriptase domain-containing protein" evidence="1">
    <location>
        <begin position="20"/>
        <end position="830"/>
    </location>
</feature>
<name>A0ABQ7HVE2_9MICR</name>
<comment type="caution">
    <text evidence="3">The sequence shown here is derived from an EMBL/GenBank/DDBJ whole genome shotgun (WGS) entry which is preliminary data.</text>
</comment>
<dbReference type="PANTHER" id="PTHR21301">
    <property type="entry name" value="REVERSE TRANSCRIPTASE"/>
    <property type="match status" value="1"/>
</dbReference>
<proteinExistence type="predicted"/>
<sequence length="830" mass="95121">MFSTTLVLLFLLKLKFPRGTSIVDILTKRYGRPTLALYRRLEKADFCTKKIGLDIEFLQACKNHGIIPNFLKFKVHSDKFLKTTEYRSWLLKLLNFEISDKLEHLNDLKKGFGLSLDKLMALTSWMDFKCLKCKFERCNDAKLKKIREVHLKKLHHLGIPVFNSVNPDKVVFNFSKRILSPKEKDFLALGLDFGLVCGKPKFVSHFLGFERLCYLLKNCSLRTNTDVGWTKVVSTIASVAHNVYNDFNKQRLLLPLVDKSKFDIIKNLKSDSSICITRPDKGRGVVILDKLDYIGKVERLLADKSKFVSLSIDPFMFLLKCEDKLNRVLRSLKDVFDYTKIFATGSVPGILYGLPKVHKTGIPIRPILSAIGTFNYKLAKFLVPLLEPLTLNEYSVKNSFEFVKEVSALKLGYPTVMASFDVESLFTNIPLLETLDLCVNQLFANSDLCGGFNKKQFRSLLGLSVQDSIFMFNNLYYKQIDGVAMGSPLGPSLANVFLCFYEKAWLNDCPSCFKPVFYRRYVDDTFLLFSDISHINMFRDYLNKKHPNIKFTSELEVNNSLSFLDVKLANVNGFSTCIFRKPTFTGLGLNFHSFVPDIFKRNAIKTLLNRAYMVCSSWSSFDAEIKFLTEFFSNNGYPLYMIHSAIKILLQGKFCPPPQIITVKKDLRYVKLPFYGFMSFSIRNQLNKLFQQCYPQIDFRFVFTNKNTIGSHFKVKDSIPLPLCSSIIYSYTCSSCNARYIGSSIRNYKIRILEHKGVSYRTGLPLSKPSFSEVRNHSLSEDHPFSESSFKILDKSSGGPCDLRLMESLYIKDLHPSLNNNVSSVQLYTV</sequence>
<dbReference type="InterPro" id="IPR000477">
    <property type="entry name" value="RT_dom"/>
</dbReference>
<reference evidence="3 4" key="1">
    <citation type="submission" date="2019-01" db="EMBL/GenBank/DDBJ databases">
        <title>Genomes sequencing and comparative genomics of infectious freshwater microsporidia, Cucumispora dikerogammari and Thelohania contejeani.</title>
        <authorList>
            <person name="Cormier A."/>
            <person name="Giraud I."/>
            <person name="Wattier R."/>
            <person name="Teixeira M."/>
            <person name="Grandjean F."/>
            <person name="Rigaud T."/>
            <person name="Cordaux R."/>
        </authorList>
    </citation>
    <scope>NUCLEOTIDE SEQUENCE [LARGE SCALE GENOMIC DNA]</scope>
    <source>
        <strain evidence="3">T1</strain>
        <tissue evidence="3">Spores</tissue>
    </source>
</reference>
<feature type="domain" description="Reverse transcriptase" evidence="2">
    <location>
        <begin position="335"/>
        <end position="591"/>
    </location>
</feature>
<protein>
    <recommendedName>
        <fullName evidence="2">Reverse transcriptase domain-containing protein</fullName>
    </recommendedName>
</protein>
<dbReference type="PANTHER" id="PTHR21301:SF10">
    <property type="entry name" value="REVERSE TRANSCRIPTASE DOMAIN-CONTAINING PROTEIN"/>
    <property type="match status" value="1"/>
</dbReference>
<dbReference type="PROSITE" id="PS50878">
    <property type="entry name" value="RT_POL"/>
    <property type="match status" value="1"/>
</dbReference>
<evidence type="ECO:0000313" key="4">
    <source>
        <dbReference type="Proteomes" id="UP001516464"/>
    </source>
</evidence>
<dbReference type="Pfam" id="PF26215">
    <property type="entry name" value="HTH_animal"/>
    <property type="match status" value="1"/>
</dbReference>
<keyword evidence="4" id="KW-1185">Reference proteome</keyword>
<gene>
    <name evidence="3" type="ORF">TCON_2655</name>
</gene>
<evidence type="ECO:0000259" key="2">
    <source>
        <dbReference type="PROSITE" id="PS50878"/>
    </source>
</evidence>
<organism evidence="3 4">
    <name type="scientific">Astathelohania contejeani</name>
    <dbReference type="NCBI Taxonomy" id="164912"/>
    <lineage>
        <taxon>Eukaryota</taxon>
        <taxon>Fungi</taxon>
        <taxon>Fungi incertae sedis</taxon>
        <taxon>Microsporidia</taxon>
        <taxon>Astathelohaniidae</taxon>
        <taxon>Astathelohania</taxon>
    </lineage>
</organism>
<evidence type="ECO:0000313" key="3">
    <source>
        <dbReference type="EMBL" id="KAF7677257.1"/>
    </source>
</evidence>
<keyword evidence="1" id="KW-0732">Signal</keyword>
<dbReference type="InterPro" id="IPR058912">
    <property type="entry name" value="HTH_animal"/>
</dbReference>